<dbReference type="EMBL" id="BK015050">
    <property type="protein sequence ID" value="DAD88943.1"/>
    <property type="molecule type" value="Genomic_DNA"/>
</dbReference>
<evidence type="ECO:0008006" key="2">
    <source>
        <dbReference type="Google" id="ProtNLM"/>
    </source>
</evidence>
<proteinExistence type="predicted"/>
<reference evidence="1" key="1">
    <citation type="journal article" date="2021" name="Proc. Natl. Acad. Sci. U.S.A.">
        <title>A Catalog of Tens of Thousands of Viruses from Human Metagenomes Reveals Hidden Associations with Chronic Diseases.</title>
        <authorList>
            <person name="Tisza M.J."/>
            <person name="Buck C.B."/>
        </authorList>
    </citation>
    <scope>NUCLEOTIDE SEQUENCE</scope>
    <source>
        <strain evidence="1">CtpiG4</strain>
    </source>
</reference>
<evidence type="ECO:0000313" key="1">
    <source>
        <dbReference type="EMBL" id="DAD88943.1"/>
    </source>
</evidence>
<accession>A0A8S5N3M6</accession>
<name>A0A8S5N3M6_9CAUD</name>
<sequence length="142" mass="16184">MGDKRSCAKVAKNLGRSNTLISGWCSKWDWVERARAYDNELARQEFAEACNAVKKMNEQQAQIGLLIQKKALEALKEMKSKELYPKLLLQYLVQGAGLERKARDSDIEIKTSSKEKEINETDYADDGLTEALRNSAKKVWDE</sequence>
<organism evidence="1">
    <name type="scientific">Myoviridae sp. ctpiG4</name>
    <dbReference type="NCBI Taxonomy" id="2826698"/>
    <lineage>
        <taxon>Viruses</taxon>
        <taxon>Duplodnaviria</taxon>
        <taxon>Heunggongvirae</taxon>
        <taxon>Uroviricota</taxon>
        <taxon>Caudoviricetes</taxon>
    </lineage>
</organism>
<protein>
    <recommendedName>
        <fullName evidence="2">Terminase small subunit</fullName>
    </recommendedName>
</protein>